<evidence type="ECO:0000313" key="2">
    <source>
        <dbReference type="EMBL" id="CAH2046830.1"/>
    </source>
</evidence>
<feature type="non-terminal residue" evidence="2">
    <location>
        <position position="136"/>
    </location>
</feature>
<name>A0ABN8I458_9NEOP</name>
<feature type="compositionally biased region" description="Basic and acidic residues" evidence="1">
    <location>
        <begin position="16"/>
        <end position="25"/>
    </location>
</feature>
<accession>A0ABN8I458</accession>
<keyword evidence="3" id="KW-1185">Reference proteome</keyword>
<proteinExistence type="predicted"/>
<organism evidence="2 3">
    <name type="scientific">Iphiclides podalirius</name>
    <name type="common">scarce swallowtail</name>
    <dbReference type="NCBI Taxonomy" id="110791"/>
    <lineage>
        <taxon>Eukaryota</taxon>
        <taxon>Metazoa</taxon>
        <taxon>Ecdysozoa</taxon>
        <taxon>Arthropoda</taxon>
        <taxon>Hexapoda</taxon>
        <taxon>Insecta</taxon>
        <taxon>Pterygota</taxon>
        <taxon>Neoptera</taxon>
        <taxon>Endopterygota</taxon>
        <taxon>Lepidoptera</taxon>
        <taxon>Glossata</taxon>
        <taxon>Ditrysia</taxon>
        <taxon>Papilionoidea</taxon>
        <taxon>Papilionidae</taxon>
        <taxon>Papilioninae</taxon>
        <taxon>Iphiclides</taxon>
    </lineage>
</organism>
<sequence length="136" mass="15406">MQLETFHTQNTTTEPRTLHSAEHSRSASPQKRRATRQSGAARSQWPTYQFLLISTTDSRIIFIRRRIQIGAAFDLAQFGPSSRFALTMGPFMTGPGPLYAHLGGHSDGDTRRFRAARSISRLSVARRRAREMQFVN</sequence>
<reference evidence="2" key="1">
    <citation type="submission" date="2022-03" db="EMBL/GenBank/DDBJ databases">
        <authorList>
            <person name="Martin H S."/>
        </authorList>
    </citation>
    <scope>NUCLEOTIDE SEQUENCE</scope>
</reference>
<gene>
    <name evidence="2" type="ORF">IPOD504_LOCUS5503</name>
</gene>
<dbReference type="Proteomes" id="UP000837857">
    <property type="component" value="Chromosome 17"/>
</dbReference>
<feature type="compositionally biased region" description="Polar residues" evidence="1">
    <location>
        <begin position="1"/>
        <end position="15"/>
    </location>
</feature>
<protein>
    <submittedName>
        <fullName evidence="2">Uncharacterized protein</fullName>
    </submittedName>
</protein>
<dbReference type="EMBL" id="OW152829">
    <property type="protein sequence ID" value="CAH2046830.1"/>
    <property type="molecule type" value="Genomic_DNA"/>
</dbReference>
<evidence type="ECO:0000256" key="1">
    <source>
        <dbReference type="SAM" id="MobiDB-lite"/>
    </source>
</evidence>
<feature type="region of interest" description="Disordered" evidence="1">
    <location>
        <begin position="1"/>
        <end position="43"/>
    </location>
</feature>
<evidence type="ECO:0000313" key="3">
    <source>
        <dbReference type="Proteomes" id="UP000837857"/>
    </source>
</evidence>